<name>A0A2Z3GT74_9BACT</name>
<proteinExistence type="predicted"/>
<dbReference type="InterPro" id="IPR058748">
    <property type="entry name" value="PglY_5th"/>
</dbReference>
<evidence type="ECO:0000259" key="3">
    <source>
        <dbReference type="Pfam" id="PF26382"/>
    </source>
</evidence>
<dbReference type="AlphaFoldDB" id="A0A2Z3GT74"/>
<feature type="coiled-coil region" evidence="1">
    <location>
        <begin position="1191"/>
        <end position="1218"/>
    </location>
</feature>
<accession>A0A2Z3GT74</accession>
<organism evidence="4 5">
    <name type="scientific">Gemmata obscuriglobus</name>
    <dbReference type="NCBI Taxonomy" id="114"/>
    <lineage>
        <taxon>Bacteria</taxon>
        <taxon>Pseudomonadati</taxon>
        <taxon>Planctomycetota</taxon>
        <taxon>Planctomycetia</taxon>
        <taxon>Gemmatales</taxon>
        <taxon>Gemmataceae</taxon>
        <taxon>Gemmata</taxon>
    </lineage>
</organism>
<dbReference type="OrthoDB" id="8780745at2"/>
<dbReference type="KEGG" id="gog:C1280_08025"/>
<keyword evidence="1" id="KW-0175">Coiled coil</keyword>
<keyword evidence="5" id="KW-1185">Reference proteome</keyword>
<feature type="domain" description="ATPase PglY 5th" evidence="2">
    <location>
        <begin position="843"/>
        <end position="943"/>
    </location>
</feature>
<gene>
    <name evidence="4" type="ORF">C1280_08025</name>
</gene>
<dbReference type="Proteomes" id="UP000245802">
    <property type="component" value="Chromosome"/>
</dbReference>
<evidence type="ECO:0000256" key="1">
    <source>
        <dbReference type="SAM" id="Coils"/>
    </source>
</evidence>
<reference evidence="4 5" key="1">
    <citation type="submission" date="2018-01" db="EMBL/GenBank/DDBJ databases">
        <title>G. obscuriglobus.</title>
        <authorList>
            <person name="Franke J."/>
            <person name="Blomberg W."/>
            <person name="Selmecki A."/>
        </authorList>
    </citation>
    <scope>NUCLEOTIDE SEQUENCE [LARGE SCALE GENOMIC DNA]</scope>
    <source>
        <strain evidence="4 5">DSM 5831</strain>
    </source>
</reference>
<evidence type="ECO:0000259" key="2">
    <source>
        <dbReference type="Pfam" id="PF26381"/>
    </source>
</evidence>
<feature type="domain" description="ATPase PglY C-terminal" evidence="3">
    <location>
        <begin position="985"/>
        <end position="1158"/>
    </location>
</feature>
<sequence length="1233" mass="135411">MTLLRELIDIPEHVRKGDFVLRLSEGVVDPAGTLGEYVVTPELVRCFDQALDFIRAAVTGRTSKATYLHGSFGSGKSHFMAVLHLILQGNAQARGIPELAPVIAKHNDWLAGKRFLLVPYHMISGAHNSMESGILGGYADFIRRTRPDAPVPGVFLAKGLFEDAQRQRRRDGDEKFFAELNAGRGNEQASGWGDLESSWDAARFEAAIDADPGSEERTRLVSDLVGTFFQSYASVAHGGREAYLSLDKGLCVLSQHARDLGFDALLLFLDELILWLATRSVDLDFVKREAAKLTTLVEAQTPDRPIPVVSFVARQRDLRKLIGDHVAGAERLNFSDSLDWQEGRFSTITLEDRNLPAIAEKRVLKPVSEAAKGELDAAFEKTAKVRDVVWNTLLANEGDKRMFRQVYPFSPALVQTLIAVSSVLQRERTALKVMRQLLVDQRDSLQVGDLVPVGDLFDTVAHGDEAFSAEMAIHFENAKRLYHQKLLPVLEKQHGRAEELEQLPWENPKRVAFRNDDRLVKTLLLAALVPGVETLRGLTAERLAALNHGTIKTPIPGREAQEVLRRVKTWAAGVGEIRVGEGQNPTITVQLTGVDTEAILAKARGEDSAGNRRRRVRQMLFEQLAIEDPDKLFFTYGFRWRNTERACELIFADKHVRDLPDTSLESEDGWRLVIDVPFGEPGHGPRDGIGRLQQFRHAHPNGTRTLVWIPNYFSQDALRDLGLLVVLEHILAGERFSGYASHLNPQDKLAARNLLENQSSELRQRVRHHLEAAYGLDALLPGSLDATQELEPHEQFQSLKSGFDPQPPAAATLRAAMEQLLDQALADDYPAHPRFEAEVRAGNLRKVYDVASQAARREDGRVEVEKTLRPLLRQIANPLLLGEMGPDATHFVLGQHWKNHFTRKISQAGGAALTVGQLRKWTDDPKPMGLPKEAANLVILVFAEQTNRTFFLHGGATDATLSNLSDALELREWKGPSEAVWDAAVRRGGSIMGVAVSPLLKSNNVSSLANQVKAKATECRPGLQLYARRLRERLTPMRLADSPRLKTAQATATLAERLAAGDGDGLVGVLATAEVATSEAAMSTCLGRAAELAVALDSFSWEILDAVSKLDGSQRAAADEVVRTVREALAADEHAVALAPTLKEAQSKAVRLLTARPPAPPAVPPPAVPPPSDPPVVVTPVPVTPKTVLRGEKAGLTLEEAQTQLDRLKEELSAGQTVTVSMAWKVESGGPGT</sequence>
<dbReference type="Pfam" id="PF26381">
    <property type="entry name" value="BREX_PglY_5th"/>
    <property type="match status" value="1"/>
</dbReference>
<dbReference type="Pfam" id="PF26382">
    <property type="entry name" value="BREX_PglY_6th"/>
    <property type="match status" value="1"/>
</dbReference>
<dbReference type="RefSeq" id="WP_010033155.1">
    <property type="nucleotide sequence ID" value="NZ_CP025958.1"/>
</dbReference>
<protein>
    <submittedName>
        <fullName evidence="4">Phage resistance protein</fullName>
    </submittedName>
</protein>
<evidence type="ECO:0000313" key="4">
    <source>
        <dbReference type="EMBL" id="AWM36973.1"/>
    </source>
</evidence>
<dbReference type="EMBL" id="CP025958">
    <property type="protein sequence ID" value="AWM36973.1"/>
    <property type="molecule type" value="Genomic_DNA"/>
</dbReference>
<evidence type="ECO:0000313" key="5">
    <source>
        <dbReference type="Proteomes" id="UP000245802"/>
    </source>
</evidence>
<dbReference type="InterPro" id="IPR058747">
    <property type="entry name" value="PglY_C"/>
</dbReference>